<sequence length="72" mass="8474">MGFEFVTFKNETLEIYHRRKFATRFTGAKAVKLQSQLETISFAEQQQLMARLTGNYKRGSERVAKTHGRNYR</sequence>
<dbReference type="Proteomes" id="UP000292554">
    <property type="component" value="Unassembled WGS sequence"/>
</dbReference>
<evidence type="ECO:0000313" key="2">
    <source>
        <dbReference type="Proteomes" id="UP000292554"/>
    </source>
</evidence>
<organism evidence="1 2">
    <name type="scientific">Corallincola luteus</name>
    <dbReference type="NCBI Taxonomy" id="1775177"/>
    <lineage>
        <taxon>Bacteria</taxon>
        <taxon>Pseudomonadati</taxon>
        <taxon>Pseudomonadota</taxon>
        <taxon>Gammaproteobacteria</taxon>
        <taxon>Alteromonadales</taxon>
        <taxon>Psychromonadaceae</taxon>
        <taxon>Corallincola</taxon>
    </lineage>
</organism>
<reference evidence="1 2" key="1">
    <citation type="submission" date="2019-02" db="EMBL/GenBank/DDBJ databases">
        <title>Corallincola luteus sp. nov., a marine bacterium isolated from surface sediment of Bohai Sea in China.</title>
        <authorList>
            <person name="Ren Q."/>
        </authorList>
    </citation>
    <scope>NUCLEOTIDE SEQUENCE [LARGE SCALE GENOMIC DNA]</scope>
    <source>
        <strain evidence="1 2">DASS28</strain>
    </source>
</reference>
<evidence type="ECO:0000313" key="1">
    <source>
        <dbReference type="EMBL" id="TCI02293.1"/>
    </source>
</evidence>
<proteinExistence type="predicted"/>
<protein>
    <submittedName>
        <fullName evidence="1">Uncharacterized protein</fullName>
    </submittedName>
</protein>
<dbReference type="EMBL" id="SJXE01000008">
    <property type="protein sequence ID" value="TCI02293.1"/>
    <property type="molecule type" value="Genomic_DNA"/>
</dbReference>
<gene>
    <name evidence="1" type="ORF">EZV61_15060</name>
</gene>
<accession>A0ABY2AI33</accession>
<keyword evidence="2" id="KW-1185">Reference proteome</keyword>
<name>A0ABY2AI33_9GAMM</name>
<comment type="caution">
    <text evidence="1">The sequence shown here is derived from an EMBL/GenBank/DDBJ whole genome shotgun (WGS) entry which is preliminary data.</text>
</comment>